<keyword evidence="3 7" id="KW-1133">Transmembrane helix</keyword>
<evidence type="ECO:0000256" key="4">
    <source>
        <dbReference type="ARBA" id="ARBA00023136"/>
    </source>
</evidence>
<feature type="transmembrane region" description="Helical" evidence="7">
    <location>
        <begin position="7"/>
        <end position="27"/>
    </location>
</feature>
<dbReference type="PANTHER" id="PTHR30518:SF2">
    <property type="entry name" value="ENDOLYTIC MUREIN TRANSGLYCOSYLASE"/>
    <property type="match status" value="1"/>
</dbReference>
<dbReference type="CDD" id="cd08010">
    <property type="entry name" value="MltG_like"/>
    <property type="match status" value="1"/>
</dbReference>
<dbReference type="RefSeq" id="WP_134436388.1">
    <property type="nucleotide sequence ID" value="NZ_SOML01000005.1"/>
</dbReference>
<keyword evidence="6 7" id="KW-0961">Cell wall biogenesis/degradation</keyword>
<dbReference type="Pfam" id="PF02618">
    <property type="entry name" value="YceG"/>
    <property type="match status" value="1"/>
</dbReference>
<keyword evidence="2 7" id="KW-0812">Transmembrane</keyword>
<evidence type="ECO:0000256" key="2">
    <source>
        <dbReference type="ARBA" id="ARBA00022692"/>
    </source>
</evidence>
<dbReference type="GO" id="GO:0008932">
    <property type="term" value="F:lytic endotransglycosylase activity"/>
    <property type="evidence" value="ECO:0007669"/>
    <property type="project" value="UniProtKB-UniRule"/>
</dbReference>
<evidence type="ECO:0000313" key="9">
    <source>
        <dbReference type="Proteomes" id="UP000297861"/>
    </source>
</evidence>
<evidence type="ECO:0000256" key="6">
    <source>
        <dbReference type="ARBA" id="ARBA00023316"/>
    </source>
</evidence>
<dbReference type="Gene3D" id="3.30.160.60">
    <property type="entry name" value="Classic Zinc Finger"/>
    <property type="match status" value="1"/>
</dbReference>
<comment type="catalytic activity">
    <reaction evidence="7">
        <text>a peptidoglycan chain = a peptidoglycan chain with N-acetyl-1,6-anhydromuramyl-[peptide] at the reducing end + a peptidoglycan chain with N-acetylglucosamine at the non-reducing end.</text>
        <dbReference type="EC" id="4.2.2.29"/>
    </reaction>
</comment>
<dbReference type="PANTHER" id="PTHR30518">
    <property type="entry name" value="ENDOLYTIC MUREIN TRANSGLYCOSYLASE"/>
    <property type="match status" value="1"/>
</dbReference>
<dbReference type="STRING" id="1121485.GCA_000426485_03501"/>
<dbReference type="AlphaFoldDB" id="A0A4Y8L1D4"/>
<dbReference type="OrthoDB" id="9814591at2"/>
<dbReference type="Proteomes" id="UP000297861">
    <property type="component" value="Unassembled WGS sequence"/>
</dbReference>
<protein>
    <recommendedName>
        <fullName evidence="7">Endolytic murein transglycosylase</fullName>
        <ecNumber evidence="7">4.2.2.29</ecNumber>
    </recommendedName>
    <alternativeName>
        <fullName evidence="7">Peptidoglycan lytic transglycosylase</fullName>
    </alternativeName>
    <alternativeName>
        <fullName evidence="7">Peptidoglycan polymerization terminase</fullName>
    </alternativeName>
</protein>
<keyword evidence="5 7" id="KW-0456">Lyase</keyword>
<keyword evidence="1 7" id="KW-1003">Cell membrane</keyword>
<evidence type="ECO:0000256" key="1">
    <source>
        <dbReference type="ARBA" id="ARBA00022475"/>
    </source>
</evidence>
<evidence type="ECO:0000256" key="3">
    <source>
        <dbReference type="ARBA" id="ARBA00022989"/>
    </source>
</evidence>
<dbReference type="GO" id="GO:0071555">
    <property type="term" value="P:cell wall organization"/>
    <property type="evidence" value="ECO:0007669"/>
    <property type="project" value="UniProtKB-KW"/>
</dbReference>
<sequence>MALSKRSVLITIVCIVGVALAGAFFYVESIISTRFNIEKTVYLYIDENKDYNSILKQLDTTAHVENLAKFKKVADYYDYPENIKTGRYAIKPDMTIRDVVSLLKGGHQAPVKLKFNNIRTKDDLAVRLSSQLMLSKETILSALNDSTRCAALGFNVETIDCMFIPNTYEVYWDVTLDNFLQRMHTEYNRFWNEDRKQKAKQQGLTPVEVSILAAIVEEECYFSDEYPMVAGLYLNRLRSGQMLQADPTVKYAVGDFSLKRILFSHLQVDSPYNTYRHEGLPPGPIRVPSIKGIDAVLNATKHNYLYMCAKEDFSGRHNFAVTHAEHVINANKYRAALNTRGIK</sequence>
<organism evidence="8 9">
    <name type="scientific">Dysgonomonas capnocytophagoides</name>
    <dbReference type="NCBI Taxonomy" id="45254"/>
    <lineage>
        <taxon>Bacteria</taxon>
        <taxon>Pseudomonadati</taxon>
        <taxon>Bacteroidota</taxon>
        <taxon>Bacteroidia</taxon>
        <taxon>Bacteroidales</taxon>
        <taxon>Dysgonomonadaceae</taxon>
        <taxon>Dysgonomonas</taxon>
    </lineage>
</organism>
<comment type="subcellular location">
    <subcellularLocation>
        <location evidence="7">Cell membrane</location>
        <topology evidence="7">Single-pass membrane protein</topology>
    </subcellularLocation>
</comment>
<accession>A0A4Y8L1D4</accession>
<keyword evidence="9" id="KW-1185">Reference proteome</keyword>
<comment type="similarity">
    <text evidence="7">Belongs to the transglycosylase MltG family.</text>
</comment>
<dbReference type="GO" id="GO:0009252">
    <property type="term" value="P:peptidoglycan biosynthetic process"/>
    <property type="evidence" value="ECO:0007669"/>
    <property type="project" value="UniProtKB-UniRule"/>
</dbReference>
<evidence type="ECO:0000256" key="7">
    <source>
        <dbReference type="HAMAP-Rule" id="MF_02065"/>
    </source>
</evidence>
<comment type="caution">
    <text evidence="8">The sequence shown here is derived from an EMBL/GenBank/DDBJ whole genome shotgun (WGS) entry which is preliminary data.</text>
</comment>
<dbReference type="EMBL" id="SOML01000005">
    <property type="protein sequence ID" value="TFD96529.1"/>
    <property type="molecule type" value="Genomic_DNA"/>
</dbReference>
<reference evidence="8 9" key="1">
    <citation type="submission" date="2019-03" db="EMBL/GenBank/DDBJ databases">
        <title>San Antonio Military Medical Center submission to MRSN (WRAIR), pending publication.</title>
        <authorList>
            <person name="Blyth D.M."/>
            <person name="Mccarthy S.L."/>
            <person name="Schall S.E."/>
            <person name="Stam J.A."/>
            <person name="Ong A.C."/>
            <person name="Mcgann P.T."/>
        </authorList>
    </citation>
    <scope>NUCLEOTIDE SEQUENCE [LARGE SCALE GENOMIC DNA]</scope>
    <source>
        <strain evidence="8 9">MRSN571793</strain>
    </source>
</reference>
<dbReference type="HAMAP" id="MF_02065">
    <property type="entry name" value="MltG"/>
    <property type="match status" value="1"/>
</dbReference>
<dbReference type="Gene3D" id="3.30.1490.480">
    <property type="entry name" value="Endolytic murein transglycosylase"/>
    <property type="match status" value="1"/>
</dbReference>
<comment type="function">
    <text evidence="7">Functions as a peptidoglycan terminase that cleaves nascent peptidoglycan strands endolytically to terminate their elongation.</text>
</comment>
<proteinExistence type="inferred from homology"/>
<name>A0A4Y8L1D4_9BACT</name>
<feature type="site" description="Important for catalytic activity" evidence="7">
    <location>
        <position position="219"/>
    </location>
</feature>
<evidence type="ECO:0000313" key="8">
    <source>
        <dbReference type="EMBL" id="TFD96529.1"/>
    </source>
</evidence>
<dbReference type="EC" id="4.2.2.29" evidence="7"/>
<gene>
    <name evidence="7 8" type="primary">mltG</name>
    <name evidence="8" type="ORF">E2605_10240</name>
</gene>
<dbReference type="InterPro" id="IPR003770">
    <property type="entry name" value="MLTG-like"/>
</dbReference>
<dbReference type="GO" id="GO:0005886">
    <property type="term" value="C:plasma membrane"/>
    <property type="evidence" value="ECO:0007669"/>
    <property type="project" value="UniProtKB-SubCell"/>
</dbReference>
<keyword evidence="4 7" id="KW-0472">Membrane</keyword>
<dbReference type="NCBIfam" id="TIGR00247">
    <property type="entry name" value="endolytic transglycosylase MltG"/>
    <property type="match status" value="1"/>
</dbReference>
<evidence type="ECO:0000256" key="5">
    <source>
        <dbReference type="ARBA" id="ARBA00023239"/>
    </source>
</evidence>